<evidence type="ECO:0000313" key="2">
    <source>
        <dbReference type="Proteomes" id="UP000646946"/>
    </source>
</evidence>
<proteinExistence type="predicted"/>
<dbReference type="AlphaFoldDB" id="A0A832V1U2"/>
<name>A0A832V1U2_9ARCH</name>
<gene>
    <name evidence="1" type="ORF">H1016_03520</name>
</gene>
<reference evidence="1 2" key="1">
    <citation type="journal article" name="Nat. Commun.">
        <title>Undinarchaeota illuminate DPANN phylogeny and the impact of gene transfer on archaeal evolution.</title>
        <authorList>
            <person name="Dombrowski N."/>
            <person name="Williams T.A."/>
            <person name="Sun J."/>
            <person name="Woodcroft B.J."/>
            <person name="Lee J.H."/>
            <person name="Minh B.Q."/>
            <person name="Rinke C."/>
            <person name="Spang A."/>
        </authorList>
    </citation>
    <scope>NUCLEOTIDE SEQUENCE [LARGE SCALE GENOMIC DNA]</scope>
    <source>
        <strain evidence="1">MAG_bin1129</strain>
    </source>
</reference>
<organism evidence="1 2">
    <name type="scientific">Candidatus Naiadarchaeum limnaeum</name>
    <dbReference type="NCBI Taxonomy" id="2756139"/>
    <lineage>
        <taxon>Archaea</taxon>
        <taxon>Candidatus Undinarchaeota</taxon>
        <taxon>Candidatus Undinarchaeia</taxon>
        <taxon>Candidatus Naiadarchaeales</taxon>
        <taxon>Candidatus Naiadarchaeaceae</taxon>
        <taxon>Candidatus Naiadarchaeum</taxon>
    </lineage>
</organism>
<sequence>MVGRGEVFIKGTLKKGIFKKEYYEKSFGSVDDLGTIELAQEKIIELLRTKYPKQK</sequence>
<accession>A0A832V1U2</accession>
<dbReference type="Proteomes" id="UP000646946">
    <property type="component" value="Unassembled WGS sequence"/>
</dbReference>
<comment type="caution">
    <text evidence="1">The sequence shown here is derived from an EMBL/GenBank/DDBJ whole genome shotgun (WGS) entry which is preliminary data.</text>
</comment>
<evidence type="ECO:0000313" key="1">
    <source>
        <dbReference type="EMBL" id="HIK00583.1"/>
    </source>
</evidence>
<protein>
    <submittedName>
        <fullName evidence="1">Uncharacterized protein</fullName>
    </submittedName>
</protein>
<dbReference type="EMBL" id="DVAB01000029">
    <property type="protein sequence ID" value="HIK00583.1"/>
    <property type="molecule type" value="Genomic_DNA"/>
</dbReference>
<keyword evidence="2" id="KW-1185">Reference proteome</keyword>